<reference evidence="1 2" key="1">
    <citation type="journal article" date="2018" name="Int. J. Syst. Evol. Microbiol.">
        <title>Methylomusa anaerophila gen. nov., sp. nov., an anaerobic methanol-utilizing bacterium isolated from a microbial fuel cell.</title>
        <authorList>
            <person name="Amano N."/>
            <person name="Yamamuro A."/>
            <person name="Miyahara M."/>
            <person name="Kouzuma A."/>
            <person name="Abe T."/>
            <person name="Watanabe K."/>
        </authorList>
    </citation>
    <scope>NUCLEOTIDE SEQUENCE [LARGE SCALE GENOMIC DNA]</scope>
    <source>
        <strain evidence="1 2">MMFC1</strain>
    </source>
</reference>
<dbReference type="EMBL" id="AP018449">
    <property type="protein sequence ID" value="BBB89485.1"/>
    <property type="molecule type" value="Genomic_DNA"/>
</dbReference>
<organism evidence="1 2">
    <name type="scientific">Methylomusa anaerophila</name>
    <dbReference type="NCBI Taxonomy" id="1930071"/>
    <lineage>
        <taxon>Bacteria</taxon>
        <taxon>Bacillati</taxon>
        <taxon>Bacillota</taxon>
        <taxon>Negativicutes</taxon>
        <taxon>Selenomonadales</taxon>
        <taxon>Sporomusaceae</taxon>
        <taxon>Methylomusa</taxon>
    </lineage>
</organism>
<dbReference type="AlphaFoldDB" id="A0A348AEI7"/>
<name>A0A348AEI7_9FIRM</name>
<dbReference type="RefSeq" id="WP_126305623.1">
    <property type="nucleotide sequence ID" value="NZ_AP018449.1"/>
</dbReference>
<protein>
    <submittedName>
        <fullName evidence="1">Uncharacterized protein</fullName>
    </submittedName>
</protein>
<sequence>MDTNDIAFWQALDKLVEESELVIDRPKGSYHPGYSHIRYQVDYGYLKGSTTSMDGGGVDVWSGSNEARTVDAVICTVDLLKKDSEIKLLLGCTDEEKASIYRFHNESQYMKGILIQKKDLALI</sequence>
<gene>
    <name evidence="1" type="ORF">MAMMFC1_00118</name>
</gene>
<keyword evidence="2" id="KW-1185">Reference proteome</keyword>
<dbReference type="KEGG" id="mana:MAMMFC1_00118"/>
<evidence type="ECO:0000313" key="1">
    <source>
        <dbReference type="EMBL" id="BBB89485.1"/>
    </source>
</evidence>
<accession>A0A348AEI7</accession>
<evidence type="ECO:0000313" key="2">
    <source>
        <dbReference type="Proteomes" id="UP000276437"/>
    </source>
</evidence>
<dbReference type="OrthoDB" id="9798247at2"/>
<dbReference type="Proteomes" id="UP000276437">
    <property type="component" value="Chromosome"/>
</dbReference>
<proteinExistence type="predicted"/>